<organism evidence="2 3">
    <name type="scientific">Fusarium coffeatum</name>
    <dbReference type="NCBI Taxonomy" id="231269"/>
    <lineage>
        <taxon>Eukaryota</taxon>
        <taxon>Fungi</taxon>
        <taxon>Dikarya</taxon>
        <taxon>Ascomycota</taxon>
        <taxon>Pezizomycotina</taxon>
        <taxon>Sordariomycetes</taxon>
        <taxon>Hypocreomycetidae</taxon>
        <taxon>Hypocreales</taxon>
        <taxon>Nectriaceae</taxon>
        <taxon>Fusarium</taxon>
        <taxon>Fusarium incarnatum-equiseti species complex</taxon>
    </lineage>
</organism>
<reference evidence="2 3" key="1">
    <citation type="submission" date="2018-06" db="EMBL/GenBank/DDBJ databases">
        <title>Fusarium incarnatum-equiseti species complex species 28.</title>
        <authorList>
            <person name="Gardiner D.M."/>
        </authorList>
    </citation>
    <scope>NUCLEOTIDE SEQUENCE [LARGE SCALE GENOMIC DNA]</scope>
    <source>
        <strain evidence="2 3">FIESC_28</strain>
    </source>
</reference>
<comment type="caution">
    <text evidence="2">The sequence shown here is derived from an EMBL/GenBank/DDBJ whole genome shotgun (WGS) entry which is preliminary data.</text>
</comment>
<dbReference type="GeneID" id="41994605"/>
<dbReference type="OrthoDB" id="6105938at2759"/>
<evidence type="ECO:0000313" key="3">
    <source>
        <dbReference type="Proteomes" id="UP000253153"/>
    </source>
</evidence>
<proteinExistence type="predicted"/>
<keyword evidence="3" id="KW-1185">Reference proteome</keyword>
<evidence type="ECO:0000313" key="2">
    <source>
        <dbReference type="EMBL" id="RBR20809.1"/>
    </source>
</evidence>
<feature type="region of interest" description="Disordered" evidence="1">
    <location>
        <begin position="1"/>
        <end position="24"/>
    </location>
</feature>
<dbReference type="PANTHER" id="PTHR38846">
    <property type="entry name" value="C3H1-TYPE DOMAIN-CONTAINING PROTEIN"/>
    <property type="match status" value="1"/>
</dbReference>
<evidence type="ECO:0000256" key="1">
    <source>
        <dbReference type="SAM" id="MobiDB-lite"/>
    </source>
</evidence>
<gene>
    <name evidence="2" type="ORF">FIESC28_05162</name>
</gene>
<dbReference type="Proteomes" id="UP000253153">
    <property type="component" value="Unassembled WGS sequence"/>
</dbReference>
<dbReference type="RefSeq" id="XP_031016666.1">
    <property type="nucleotide sequence ID" value="XM_031159309.1"/>
</dbReference>
<dbReference type="PANTHER" id="PTHR38846:SF1">
    <property type="entry name" value="C3H1-TYPE DOMAIN-CONTAINING PROTEIN"/>
    <property type="match status" value="1"/>
</dbReference>
<dbReference type="AlphaFoldDB" id="A0A366RUQ5"/>
<protein>
    <submittedName>
        <fullName evidence="2">Uncharacterized protein</fullName>
    </submittedName>
</protein>
<accession>A0A366RUQ5</accession>
<name>A0A366RUQ5_9HYPO</name>
<dbReference type="EMBL" id="QKXC01000105">
    <property type="protein sequence ID" value="RBR20809.1"/>
    <property type="molecule type" value="Genomic_DNA"/>
</dbReference>
<sequence length="139" mass="15613">MATLNNGGSDDEPDAGFEVLNPSPTTSSESCSIHLSPLQKWHNYFQKGTLQDHQRLCVDLGLPGDLPSKTKCRSALNSINVNICQFLDCENKPNDVKFFKSRNALVRWTKKNHAFFPKRNLPQGSPLRTLLKLMLFGKP</sequence>